<keyword evidence="1" id="KW-0560">Oxidoreductase</keyword>
<accession>A0ABQ5QB77</accession>
<dbReference type="InterPro" id="IPR042204">
    <property type="entry name" value="2Fe-2S-bd_N"/>
</dbReference>
<dbReference type="RefSeq" id="WP_285569161.1">
    <property type="nucleotide sequence ID" value="NZ_BSDE01000001.1"/>
</dbReference>
<dbReference type="SUPFAM" id="SSF54292">
    <property type="entry name" value="2Fe-2S ferredoxin-like"/>
    <property type="match status" value="1"/>
</dbReference>
<dbReference type="Proteomes" id="UP001165069">
    <property type="component" value="Unassembled WGS sequence"/>
</dbReference>
<reference evidence="2 3" key="1">
    <citation type="journal article" date="2023" name="Antonie Van Leeuwenhoek">
        <title>Mesoterricola silvestris gen. nov., sp. nov., Mesoterricola sediminis sp. nov., Geothrix oryzae sp. nov., Geothrix edaphica sp. nov., Geothrix rubra sp. nov., and Geothrix limicola sp. nov., six novel members of Acidobacteriota isolated from soils.</title>
        <authorList>
            <person name="Itoh H."/>
            <person name="Sugisawa Y."/>
            <person name="Mise K."/>
            <person name="Xu Z."/>
            <person name="Kuniyasu M."/>
            <person name="Ushijima N."/>
            <person name="Kawano K."/>
            <person name="Kobayashi E."/>
            <person name="Shiratori Y."/>
            <person name="Masuda Y."/>
            <person name="Senoo K."/>
        </authorList>
    </citation>
    <scope>NUCLEOTIDE SEQUENCE [LARGE SCALE GENOMIC DNA]</scope>
    <source>
        <strain evidence="2 3">Red804</strain>
    </source>
</reference>
<organism evidence="2 3">
    <name type="scientific">Geothrix limicola</name>
    <dbReference type="NCBI Taxonomy" id="2927978"/>
    <lineage>
        <taxon>Bacteria</taxon>
        <taxon>Pseudomonadati</taxon>
        <taxon>Acidobacteriota</taxon>
        <taxon>Holophagae</taxon>
        <taxon>Holophagales</taxon>
        <taxon>Holophagaceae</taxon>
        <taxon>Geothrix</taxon>
    </lineage>
</organism>
<evidence type="ECO:0000313" key="3">
    <source>
        <dbReference type="Proteomes" id="UP001165069"/>
    </source>
</evidence>
<proteinExistence type="predicted"/>
<gene>
    <name evidence="2" type="primary">soxA</name>
    <name evidence="2" type="ORF">GETHLI_02180</name>
</gene>
<keyword evidence="3" id="KW-1185">Reference proteome</keyword>
<dbReference type="Pfam" id="PF13510">
    <property type="entry name" value="Fer2_4"/>
    <property type="match status" value="1"/>
</dbReference>
<evidence type="ECO:0000256" key="1">
    <source>
        <dbReference type="ARBA" id="ARBA00023002"/>
    </source>
</evidence>
<dbReference type="Gene3D" id="3.10.20.440">
    <property type="entry name" value="2Fe-2S iron-sulphur cluster binding domain, sarcosine oxidase, alpha subunit, N-terminal domain"/>
    <property type="match status" value="1"/>
</dbReference>
<evidence type="ECO:0000313" key="2">
    <source>
        <dbReference type="EMBL" id="GLH71716.1"/>
    </source>
</evidence>
<protein>
    <submittedName>
        <fullName evidence="2">(2Fe-2S)-binding protein</fullName>
    </submittedName>
</protein>
<name>A0ABQ5QB77_9BACT</name>
<comment type="caution">
    <text evidence="2">The sequence shown here is derived from an EMBL/GenBank/DDBJ whole genome shotgun (WGS) entry which is preliminary data.</text>
</comment>
<dbReference type="InterPro" id="IPR036010">
    <property type="entry name" value="2Fe-2S_ferredoxin-like_sf"/>
</dbReference>
<dbReference type="EMBL" id="BSDE01000001">
    <property type="protein sequence ID" value="GLH71716.1"/>
    <property type="molecule type" value="Genomic_DNA"/>
</dbReference>
<sequence length="75" mass="7917">MPRVIVDGRPVDVAEGALLVAALGLPPVACRSLSGEPRGPLCGMGQCFECRVQLEGREVLACLTPAREGMEVRRG</sequence>